<dbReference type="InterPro" id="IPR038765">
    <property type="entry name" value="Papain-like_cys_pep_sf"/>
</dbReference>
<dbReference type="GO" id="GO:0006508">
    <property type="term" value="P:proteolysis"/>
    <property type="evidence" value="ECO:0007669"/>
    <property type="project" value="UniProtKB-KW"/>
</dbReference>
<name>B8CYK5_HALOH</name>
<keyword evidence="5" id="KW-0788">Thiol protease</keyword>
<dbReference type="STRING" id="373903.Hore_16250"/>
<evidence type="ECO:0000313" key="8">
    <source>
        <dbReference type="Proteomes" id="UP000000719"/>
    </source>
</evidence>
<dbReference type="PANTHER" id="PTHR47360">
    <property type="entry name" value="MUREIN DD-ENDOPEPTIDASE MEPS/MUREIN LD-CARBOXYPEPTIDASE"/>
    <property type="match status" value="1"/>
</dbReference>
<evidence type="ECO:0000256" key="1">
    <source>
        <dbReference type="ARBA" id="ARBA00007074"/>
    </source>
</evidence>
<protein>
    <submittedName>
        <fullName evidence="7">NLP/P60 protein</fullName>
    </submittedName>
</protein>
<organism evidence="7 8">
    <name type="scientific">Halothermothrix orenii (strain H 168 / OCM 544 / DSM 9562)</name>
    <dbReference type="NCBI Taxonomy" id="373903"/>
    <lineage>
        <taxon>Bacteria</taxon>
        <taxon>Bacillati</taxon>
        <taxon>Bacillota</taxon>
        <taxon>Clostridia</taxon>
        <taxon>Halanaerobiales</taxon>
        <taxon>Halothermotrichaceae</taxon>
        <taxon>Halothermothrix</taxon>
    </lineage>
</organism>
<keyword evidence="4" id="KW-0378">Hydrolase</keyword>
<feature type="domain" description="NlpC/P60" evidence="6">
    <location>
        <begin position="1"/>
        <end position="138"/>
    </location>
</feature>
<dbReference type="OrthoDB" id="9808890at2"/>
<comment type="similarity">
    <text evidence="1">Belongs to the peptidase C40 family.</text>
</comment>
<reference evidence="7 8" key="1">
    <citation type="journal article" date="2009" name="PLoS ONE">
        <title>Genome analysis of the anaerobic thermohalophilic bacterium Halothermothrix orenii.</title>
        <authorList>
            <person name="Mavromatis K."/>
            <person name="Ivanova N."/>
            <person name="Anderson I."/>
            <person name="Lykidis A."/>
            <person name="Hooper S.D."/>
            <person name="Sun H."/>
            <person name="Kunin V."/>
            <person name="Lapidus A."/>
            <person name="Hugenholtz P."/>
            <person name="Patel B."/>
            <person name="Kyrpides N.C."/>
        </authorList>
    </citation>
    <scope>NUCLEOTIDE SEQUENCE [LARGE SCALE GENOMIC DNA]</scope>
    <source>
        <strain evidence="8">H 168 / OCM 544 / DSM 9562</strain>
    </source>
</reference>
<evidence type="ECO:0000256" key="2">
    <source>
        <dbReference type="ARBA" id="ARBA00022670"/>
    </source>
</evidence>
<dbReference type="EMBL" id="CP001098">
    <property type="protein sequence ID" value="ACL70374.1"/>
    <property type="molecule type" value="Genomic_DNA"/>
</dbReference>
<keyword evidence="3" id="KW-0732">Signal</keyword>
<evidence type="ECO:0000313" key="7">
    <source>
        <dbReference type="EMBL" id="ACL70374.1"/>
    </source>
</evidence>
<evidence type="ECO:0000256" key="4">
    <source>
        <dbReference type="ARBA" id="ARBA00022801"/>
    </source>
</evidence>
<dbReference type="KEGG" id="hor:Hore_16250"/>
<dbReference type="AlphaFoldDB" id="B8CYK5"/>
<evidence type="ECO:0000259" key="6">
    <source>
        <dbReference type="PROSITE" id="PS51935"/>
    </source>
</evidence>
<dbReference type="PROSITE" id="PS51935">
    <property type="entry name" value="NLPC_P60"/>
    <property type="match status" value="1"/>
</dbReference>
<dbReference type="PANTHER" id="PTHR47360:SF1">
    <property type="entry name" value="ENDOPEPTIDASE NLPC-RELATED"/>
    <property type="match status" value="1"/>
</dbReference>
<dbReference type="SUPFAM" id="SSF54001">
    <property type="entry name" value="Cysteine proteinases"/>
    <property type="match status" value="1"/>
</dbReference>
<gene>
    <name evidence="7" type="ordered locus">Hore_16250</name>
</gene>
<dbReference type="RefSeq" id="WP_012636557.1">
    <property type="nucleotide sequence ID" value="NC_011899.1"/>
</dbReference>
<dbReference type="Gene3D" id="3.90.1720.10">
    <property type="entry name" value="endopeptidase domain like (from Nostoc punctiforme)"/>
    <property type="match status" value="1"/>
</dbReference>
<keyword evidence="8" id="KW-1185">Reference proteome</keyword>
<dbReference type="eggNOG" id="COG0791">
    <property type="taxonomic scope" value="Bacteria"/>
</dbReference>
<dbReference type="InterPro" id="IPR052062">
    <property type="entry name" value="Murein_DD/LD_carboxypeptidase"/>
</dbReference>
<sequence>MDIEIKKIVNRLIGIPYKHNGRSYQGVDCWGLVYLFFKELGVDLPVGDGEFVPDDWYKQEPDRYIRGIRTLGEEVGHYRYLKPLDIPYFKLYRNVITHSGVMVDDDSFIHVLINKEVRLDSMSRKYWKRKYAGAIRLTGL</sequence>
<proteinExistence type="inferred from homology"/>
<accession>B8CYK5</accession>
<dbReference type="HOGENOM" id="CLU_151252_0_0_9"/>
<evidence type="ECO:0000256" key="5">
    <source>
        <dbReference type="ARBA" id="ARBA00022807"/>
    </source>
</evidence>
<dbReference type="GO" id="GO:0008234">
    <property type="term" value="F:cysteine-type peptidase activity"/>
    <property type="evidence" value="ECO:0007669"/>
    <property type="project" value="UniProtKB-KW"/>
</dbReference>
<dbReference type="Pfam" id="PF00877">
    <property type="entry name" value="NLPC_P60"/>
    <property type="match status" value="1"/>
</dbReference>
<dbReference type="Proteomes" id="UP000000719">
    <property type="component" value="Chromosome"/>
</dbReference>
<evidence type="ECO:0000256" key="3">
    <source>
        <dbReference type="ARBA" id="ARBA00022729"/>
    </source>
</evidence>
<dbReference type="InterPro" id="IPR000064">
    <property type="entry name" value="NLP_P60_dom"/>
</dbReference>
<keyword evidence="2" id="KW-0645">Protease</keyword>